<keyword evidence="1" id="KW-0805">Transcription regulation</keyword>
<dbReference type="CDD" id="cd07377">
    <property type="entry name" value="WHTH_GntR"/>
    <property type="match status" value="1"/>
</dbReference>
<keyword evidence="6" id="KW-1185">Reference proteome</keyword>
<sequence length="383" mass="44270">MDCHVPMQDIHLFVNLTYDWYAYCTISYLVERTPKFHTTVIKQHPIFKYLYIDDFSVTPKYFQLANSIIKCIADGKLQQDDIMPSINEVSFEFDISRDTAEKAYKYLKGLGILGSVPGKGYFIKHTNLGRQFKILLLFNKLSEHKKIIYDSFAAKLGEQASIDFYIYNSDFGQFRKLLSQNLDAYTHVVILPHFRERWDKVDEVVNSIPKEKLILLDKKLKGVTGTYGAVFEDFQNDIYAVLEQAKAKLQKYQTIKIIFPNHSYYPEEIHQGFLQFCQNYAFQYQVVEDIEKENIEKGDVYINLRESDLVTLLEGIISKDLTIGKDVGIISYNETPLKKLILNGLTTISTDFKFMGETAAQLILDNAPAQVEVPFYLTLRPSL</sequence>
<evidence type="ECO:0000256" key="1">
    <source>
        <dbReference type="ARBA" id="ARBA00023015"/>
    </source>
</evidence>
<dbReference type="SMART" id="SM00345">
    <property type="entry name" value="HTH_GNTR"/>
    <property type="match status" value="1"/>
</dbReference>
<reference evidence="5 6" key="1">
    <citation type="submission" date="2018-06" db="EMBL/GenBank/DDBJ databases">
        <title>Genomic Encyclopedia of Archaeal and Bacterial Type Strains, Phase II (KMG-II): from individual species to whole genera.</title>
        <authorList>
            <person name="Goeker M."/>
        </authorList>
    </citation>
    <scope>NUCLEOTIDE SEQUENCE [LARGE SCALE GENOMIC DNA]</scope>
    <source>
        <strain evidence="5 6">DSM 29821</strain>
    </source>
</reference>
<dbReference type="InterPro" id="IPR036390">
    <property type="entry name" value="WH_DNA-bd_sf"/>
</dbReference>
<evidence type="ECO:0000313" key="6">
    <source>
        <dbReference type="Proteomes" id="UP000249819"/>
    </source>
</evidence>
<dbReference type="InterPro" id="IPR028082">
    <property type="entry name" value="Peripla_BP_I"/>
</dbReference>
<dbReference type="GO" id="GO:0003677">
    <property type="term" value="F:DNA binding"/>
    <property type="evidence" value="ECO:0007669"/>
    <property type="project" value="UniProtKB-KW"/>
</dbReference>
<dbReference type="Pfam" id="PF00392">
    <property type="entry name" value="GntR"/>
    <property type="match status" value="1"/>
</dbReference>
<dbReference type="PANTHER" id="PTHR38445">
    <property type="entry name" value="HTH-TYPE TRANSCRIPTIONAL REPRESSOR YTRA"/>
    <property type="match status" value="1"/>
</dbReference>
<dbReference type="InterPro" id="IPR046335">
    <property type="entry name" value="LacI/GalR-like_sensor"/>
</dbReference>
<dbReference type="PANTHER" id="PTHR38445:SF10">
    <property type="entry name" value="GNTR-FAMILY TRANSCRIPTIONAL REGULATOR"/>
    <property type="match status" value="1"/>
</dbReference>
<evidence type="ECO:0000256" key="2">
    <source>
        <dbReference type="ARBA" id="ARBA00023125"/>
    </source>
</evidence>
<dbReference type="InterPro" id="IPR036388">
    <property type="entry name" value="WH-like_DNA-bd_sf"/>
</dbReference>
<dbReference type="EMBL" id="QLMA01000001">
    <property type="protein sequence ID" value="RAJ88029.1"/>
    <property type="molecule type" value="Genomic_DNA"/>
</dbReference>
<name>A0A327WCR3_9BACT</name>
<dbReference type="Pfam" id="PF13377">
    <property type="entry name" value="Peripla_BP_3"/>
    <property type="match status" value="1"/>
</dbReference>
<accession>A0A327WCR3</accession>
<gene>
    <name evidence="5" type="ORF">CLV59_101794</name>
</gene>
<dbReference type="Gene3D" id="1.10.10.10">
    <property type="entry name" value="Winged helix-like DNA-binding domain superfamily/Winged helix DNA-binding domain"/>
    <property type="match status" value="1"/>
</dbReference>
<dbReference type="Gene3D" id="3.40.50.2300">
    <property type="match status" value="2"/>
</dbReference>
<evidence type="ECO:0000313" key="5">
    <source>
        <dbReference type="EMBL" id="RAJ88029.1"/>
    </source>
</evidence>
<dbReference type="AlphaFoldDB" id="A0A327WCR3"/>
<dbReference type="InterPro" id="IPR000524">
    <property type="entry name" value="Tscrpt_reg_HTH_GntR"/>
</dbReference>
<dbReference type="SUPFAM" id="SSF46785">
    <property type="entry name" value="Winged helix' DNA-binding domain"/>
    <property type="match status" value="1"/>
</dbReference>
<dbReference type="PROSITE" id="PS50949">
    <property type="entry name" value="HTH_GNTR"/>
    <property type="match status" value="1"/>
</dbReference>
<dbReference type="Proteomes" id="UP000249819">
    <property type="component" value="Unassembled WGS sequence"/>
</dbReference>
<evidence type="ECO:0000256" key="3">
    <source>
        <dbReference type="ARBA" id="ARBA00023163"/>
    </source>
</evidence>
<comment type="caution">
    <text evidence="5">The sequence shown here is derived from an EMBL/GenBank/DDBJ whole genome shotgun (WGS) entry which is preliminary data.</text>
</comment>
<organism evidence="5 6">
    <name type="scientific">Chitinophaga dinghuensis</name>
    <dbReference type="NCBI Taxonomy" id="1539050"/>
    <lineage>
        <taxon>Bacteria</taxon>
        <taxon>Pseudomonadati</taxon>
        <taxon>Bacteroidota</taxon>
        <taxon>Chitinophagia</taxon>
        <taxon>Chitinophagales</taxon>
        <taxon>Chitinophagaceae</taxon>
        <taxon>Chitinophaga</taxon>
    </lineage>
</organism>
<dbReference type="GO" id="GO:0003700">
    <property type="term" value="F:DNA-binding transcription factor activity"/>
    <property type="evidence" value="ECO:0007669"/>
    <property type="project" value="InterPro"/>
</dbReference>
<proteinExistence type="predicted"/>
<dbReference type="SUPFAM" id="SSF53822">
    <property type="entry name" value="Periplasmic binding protein-like I"/>
    <property type="match status" value="1"/>
</dbReference>
<keyword evidence="3" id="KW-0804">Transcription</keyword>
<keyword evidence="2" id="KW-0238">DNA-binding</keyword>
<feature type="domain" description="HTH gntR-type" evidence="4">
    <location>
        <begin position="58"/>
        <end position="126"/>
    </location>
</feature>
<evidence type="ECO:0000259" key="4">
    <source>
        <dbReference type="PROSITE" id="PS50949"/>
    </source>
</evidence>
<protein>
    <submittedName>
        <fullName evidence="5">Regulatory GntR family protein</fullName>
    </submittedName>
</protein>